<feature type="transmembrane region" description="Helical" evidence="1">
    <location>
        <begin position="41"/>
        <end position="66"/>
    </location>
</feature>
<evidence type="ECO:0000313" key="3">
    <source>
        <dbReference type="Proteomes" id="UP000238164"/>
    </source>
</evidence>
<keyword evidence="1" id="KW-1133">Transmembrane helix</keyword>
<organism evidence="2 3">
    <name type="scientific">Micropruina glycogenica</name>
    <dbReference type="NCBI Taxonomy" id="75385"/>
    <lineage>
        <taxon>Bacteria</taxon>
        <taxon>Bacillati</taxon>
        <taxon>Actinomycetota</taxon>
        <taxon>Actinomycetes</taxon>
        <taxon>Propionibacteriales</taxon>
        <taxon>Nocardioidaceae</taxon>
        <taxon>Micropruina</taxon>
    </lineage>
</organism>
<gene>
    <name evidence="2" type="ORF">MPLG2_0824</name>
</gene>
<accession>A0A2N9JE69</accession>
<proteinExistence type="predicted"/>
<keyword evidence="1" id="KW-0472">Membrane</keyword>
<reference evidence="2 3" key="1">
    <citation type="submission" date="2018-02" db="EMBL/GenBank/DDBJ databases">
        <authorList>
            <person name="Cohen D.B."/>
            <person name="Kent A.D."/>
        </authorList>
    </citation>
    <scope>NUCLEOTIDE SEQUENCE [LARGE SCALE GENOMIC DNA]</scope>
    <source>
        <strain evidence="2">1</strain>
    </source>
</reference>
<evidence type="ECO:0000313" key="2">
    <source>
        <dbReference type="EMBL" id="SPD85860.1"/>
    </source>
</evidence>
<keyword evidence="1" id="KW-0812">Transmembrane</keyword>
<dbReference type="Proteomes" id="UP000238164">
    <property type="component" value="Chromosome 1"/>
</dbReference>
<dbReference type="RefSeq" id="WP_343834722.1">
    <property type="nucleotide sequence ID" value="NZ_BAAAGO010000041.1"/>
</dbReference>
<protein>
    <submittedName>
        <fullName evidence="2">Putative membrane protein</fullName>
    </submittedName>
</protein>
<sequence length="154" mass="15958">MRSKRDQGRVGLGRATPAARTGGTVTRFVRRIRDETGSASVAFLLVFPPALLGLLVAIISAAMYYYGGSAAITIAQTGATAAAAEHGSTAACREASEDLARRVTSAIHDVQVRCTRSATTVTVTVTGTPLSLITGFAPTVTHTANVEVERLTGP</sequence>
<name>A0A2N9JE69_9ACTN</name>
<evidence type="ECO:0000256" key="1">
    <source>
        <dbReference type="SAM" id="Phobius"/>
    </source>
</evidence>
<dbReference type="EMBL" id="LT985188">
    <property type="protein sequence ID" value="SPD85860.1"/>
    <property type="molecule type" value="Genomic_DNA"/>
</dbReference>
<dbReference type="KEGG" id="mgg:MPLG2_0824"/>
<keyword evidence="3" id="KW-1185">Reference proteome</keyword>
<dbReference type="AlphaFoldDB" id="A0A2N9JE69"/>